<dbReference type="Gramene" id="TVU05998">
    <property type="protein sequence ID" value="TVU05998"/>
    <property type="gene ID" value="EJB05_49185"/>
</dbReference>
<organism evidence="3 4">
    <name type="scientific">Eragrostis curvula</name>
    <name type="common">weeping love grass</name>
    <dbReference type="NCBI Taxonomy" id="38414"/>
    <lineage>
        <taxon>Eukaryota</taxon>
        <taxon>Viridiplantae</taxon>
        <taxon>Streptophyta</taxon>
        <taxon>Embryophyta</taxon>
        <taxon>Tracheophyta</taxon>
        <taxon>Spermatophyta</taxon>
        <taxon>Magnoliopsida</taxon>
        <taxon>Liliopsida</taxon>
        <taxon>Poales</taxon>
        <taxon>Poaceae</taxon>
        <taxon>PACMAD clade</taxon>
        <taxon>Chloridoideae</taxon>
        <taxon>Eragrostideae</taxon>
        <taxon>Eragrostidinae</taxon>
        <taxon>Eragrostis</taxon>
    </lineage>
</organism>
<feature type="transmembrane region" description="Helical" evidence="1">
    <location>
        <begin position="87"/>
        <end position="108"/>
    </location>
</feature>
<keyword evidence="4" id="KW-1185">Reference proteome</keyword>
<feature type="transmembrane region" description="Helical" evidence="1">
    <location>
        <begin position="12"/>
        <end position="33"/>
    </location>
</feature>
<dbReference type="Gramene" id="TVU00645">
    <property type="protein sequence ID" value="TVU00645"/>
    <property type="gene ID" value="EJB05_53914"/>
</dbReference>
<evidence type="ECO:0000313" key="4">
    <source>
        <dbReference type="Proteomes" id="UP000324897"/>
    </source>
</evidence>
<reference evidence="3 4" key="1">
    <citation type="journal article" date="2019" name="Sci. Rep.">
        <title>A high-quality genome of Eragrostis curvula grass provides insights into Poaceae evolution and supports new strategies to enhance forage quality.</title>
        <authorList>
            <person name="Carballo J."/>
            <person name="Santos B.A.C.M."/>
            <person name="Zappacosta D."/>
            <person name="Garbus I."/>
            <person name="Selva J.P."/>
            <person name="Gallo C.A."/>
            <person name="Diaz A."/>
            <person name="Albertini E."/>
            <person name="Caccamo M."/>
            <person name="Echenique V."/>
        </authorList>
    </citation>
    <scope>NUCLEOTIDE SEQUENCE [LARGE SCALE GENOMIC DNA]</scope>
    <source>
        <strain evidence="4">cv. Victoria</strain>
        <tissue evidence="3">Leaf</tissue>
    </source>
</reference>
<keyword evidence="1" id="KW-1133">Transmembrane helix</keyword>
<keyword evidence="1" id="KW-0472">Membrane</keyword>
<name>A0A5J9T4U5_9POAL</name>
<gene>
    <name evidence="3" type="ORF">EJB05_49185</name>
    <name evidence="2" type="ORF">EJB05_53914</name>
</gene>
<dbReference type="Proteomes" id="UP000324897">
    <property type="component" value="Unassembled WGS sequence"/>
</dbReference>
<evidence type="ECO:0000313" key="3">
    <source>
        <dbReference type="EMBL" id="TVU05998.1"/>
    </source>
</evidence>
<evidence type="ECO:0000313" key="2">
    <source>
        <dbReference type="EMBL" id="TVU00645.1"/>
    </source>
</evidence>
<dbReference type="EMBL" id="RWGY01000563">
    <property type="protein sequence ID" value="TVU00645.1"/>
    <property type="molecule type" value="Genomic_DNA"/>
</dbReference>
<protein>
    <submittedName>
        <fullName evidence="3">Uncharacterized protein</fullName>
    </submittedName>
</protein>
<dbReference type="EMBL" id="RWGY01000051">
    <property type="protein sequence ID" value="TVU05998.1"/>
    <property type="molecule type" value="Genomic_DNA"/>
</dbReference>
<evidence type="ECO:0000256" key="1">
    <source>
        <dbReference type="SAM" id="Phobius"/>
    </source>
</evidence>
<dbReference type="AlphaFoldDB" id="A0A5J9T4U5"/>
<accession>A0A5J9T4U5</accession>
<proteinExistence type="predicted"/>
<keyword evidence="1" id="KW-0812">Transmembrane</keyword>
<comment type="caution">
    <text evidence="3">The sequence shown here is derived from an EMBL/GenBank/DDBJ whole genome shotgun (WGS) entry which is preliminary data.</text>
</comment>
<sequence length="133" mass="14042">MALSLSDYAGLFGWAGAALAVCAGLAIAILRGWVRSHGKLQAALMIFAGALMQRTTIPKDWQQPSRSGGPGADGKEGAARLALKDDYVWLAVAAVCILCIALSACLAAKRRRRARGRAPPRAPARRGNFGRRA</sequence>